<evidence type="ECO:0000313" key="4">
    <source>
        <dbReference type="EMBL" id="RBQ24162.1"/>
    </source>
</evidence>
<dbReference type="InterPro" id="IPR036676">
    <property type="entry name" value="PurM-like_C_sf"/>
</dbReference>
<name>A0A366MFD4_9EURY</name>
<dbReference type="AlphaFoldDB" id="A0A366MFD4"/>
<proteinExistence type="predicted"/>
<keyword evidence="5" id="KW-1185">Reference proteome</keyword>
<protein>
    <submittedName>
        <fullName evidence="4">Thiamine-monophosphate kinase</fullName>
        <ecNumber evidence="4">2.7.4.16</ecNumber>
    </submittedName>
</protein>
<evidence type="ECO:0000259" key="2">
    <source>
        <dbReference type="Pfam" id="PF00586"/>
    </source>
</evidence>
<dbReference type="PANTHER" id="PTHR30270:SF2">
    <property type="entry name" value="HYDROGENASE EXPRESSION_FORMATION PROTEIN"/>
    <property type="match status" value="1"/>
</dbReference>
<dbReference type="Pfam" id="PF02769">
    <property type="entry name" value="AIRS_C"/>
    <property type="match status" value="1"/>
</dbReference>
<sequence>MDIEGFVRDKIAINDESAKNKDDNDKSLENILASRIMEYKDISLDNAILMAQSVIDEVQTTLDIQKSDDKFLKEIVTVPEADIDMGEMGVGSRGAGDFLVHRKIAEIVASTNSSSLVNPEAQDDGGVVKSPISHSTNNNDNDDGFNNNEDVYLTTAVDGIHSRLSEYPFLGGFHVARASLRDVCVMGAEPVAIISDIHLADDGDVGKLFDFTAGVAAVSELIDVPIVAGSTLRVGGDMVLGDRLVSAVGSIGVSAYPPTARKRAEAGDIILLTEGSGGGTITTTAMYNGFFDVVWETMDISFIKASNALVKDDLVKDVHAMTDVTNGGLRGDAYEISSTTGLGLEFYEETINKMISPNVLKMLNTLDIDPLGVSIDSLMIVAPKNIAEKVIKSIESVGVKIADIGTVDDTGVPRIIKSDGTEEVLEPLFREAAYTKIKKLVGETTPEDFEIMKEKVQKAADNSIKKKDKVVEYIKNQN</sequence>
<gene>
    <name evidence="4" type="primary">thiL_1</name>
    <name evidence="4" type="ORF">ALNOE001_03980</name>
</gene>
<dbReference type="PIRSF" id="PIRSF006346">
    <property type="entry name" value="Ni_metllenz_mat"/>
    <property type="match status" value="1"/>
</dbReference>
<feature type="domain" description="PurM-like N-terminal" evidence="2">
    <location>
        <begin position="149"/>
        <end position="235"/>
    </location>
</feature>
<feature type="domain" description="PurM-like C-terminal" evidence="3">
    <location>
        <begin position="265"/>
        <end position="415"/>
    </location>
</feature>
<keyword evidence="4" id="KW-0418">Kinase</keyword>
<dbReference type="Gene3D" id="3.90.650.10">
    <property type="entry name" value="PurM-like C-terminal domain"/>
    <property type="match status" value="1"/>
</dbReference>
<dbReference type="EC" id="2.7.4.16" evidence="4"/>
<dbReference type="Proteomes" id="UP000253099">
    <property type="component" value="Unassembled WGS sequence"/>
</dbReference>
<dbReference type="Gene3D" id="3.30.1330.10">
    <property type="entry name" value="PurM-like, N-terminal domain"/>
    <property type="match status" value="1"/>
</dbReference>
<reference evidence="4 5" key="1">
    <citation type="submission" date="2018-06" db="EMBL/GenBank/DDBJ databases">
        <title>Genomic insight into two independent archaeal endosymbiosis events.</title>
        <authorList>
            <person name="Lind A.E."/>
            <person name="Lewis W.H."/>
            <person name="Spang A."/>
            <person name="Guy L."/>
            <person name="Embley M.T."/>
            <person name="Ettema T.J.G."/>
        </authorList>
    </citation>
    <scope>NUCLEOTIDE SEQUENCE [LARGE SCALE GENOMIC DNA]</scope>
    <source>
        <strain evidence="4">NOE</strain>
    </source>
</reference>
<dbReference type="InterPro" id="IPR010918">
    <property type="entry name" value="PurM-like_C_dom"/>
</dbReference>
<dbReference type="CDD" id="cd02691">
    <property type="entry name" value="PurM-like2"/>
    <property type="match status" value="1"/>
</dbReference>
<evidence type="ECO:0000256" key="1">
    <source>
        <dbReference type="SAM" id="MobiDB-lite"/>
    </source>
</evidence>
<dbReference type="GO" id="GO:0009030">
    <property type="term" value="F:thiamine-phosphate kinase activity"/>
    <property type="evidence" value="ECO:0007669"/>
    <property type="project" value="UniProtKB-EC"/>
</dbReference>
<accession>A0A366MFD4</accession>
<comment type="caution">
    <text evidence="4">The sequence shown here is derived from an EMBL/GenBank/DDBJ whole genome shotgun (WGS) entry which is preliminary data.</text>
</comment>
<dbReference type="InterPro" id="IPR036921">
    <property type="entry name" value="PurM-like_N_sf"/>
</dbReference>
<dbReference type="PANTHER" id="PTHR30270">
    <property type="entry name" value="THIAMINE-MONOPHOSPHATE KINASE"/>
    <property type="match status" value="1"/>
</dbReference>
<keyword evidence="4" id="KW-0808">Transferase</keyword>
<dbReference type="InterPro" id="IPR016188">
    <property type="entry name" value="PurM-like_N"/>
</dbReference>
<evidence type="ECO:0000259" key="3">
    <source>
        <dbReference type="Pfam" id="PF02769"/>
    </source>
</evidence>
<dbReference type="SUPFAM" id="SSF56042">
    <property type="entry name" value="PurM C-terminal domain-like"/>
    <property type="match status" value="1"/>
</dbReference>
<organism evidence="4 5">
    <name type="scientific">Candidatus Methanobinarius endosymbioticus</name>
    <dbReference type="NCBI Taxonomy" id="2006182"/>
    <lineage>
        <taxon>Archaea</taxon>
        <taxon>Methanobacteriati</taxon>
        <taxon>Methanobacteriota</taxon>
        <taxon>Methanomada group</taxon>
        <taxon>Methanobacteria</taxon>
        <taxon>Methanobacteriales</taxon>
        <taxon>Methanobacteriaceae</taxon>
        <taxon>Candidatus Methanobinarius</taxon>
    </lineage>
</organism>
<evidence type="ECO:0000313" key="5">
    <source>
        <dbReference type="Proteomes" id="UP000253099"/>
    </source>
</evidence>
<dbReference type="GO" id="GO:0009228">
    <property type="term" value="P:thiamine biosynthetic process"/>
    <property type="evidence" value="ECO:0007669"/>
    <property type="project" value="InterPro"/>
</dbReference>
<dbReference type="Pfam" id="PF00586">
    <property type="entry name" value="AIRS"/>
    <property type="match status" value="1"/>
</dbReference>
<dbReference type="SUPFAM" id="SSF55326">
    <property type="entry name" value="PurM N-terminal domain-like"/>
    <property type="match status" value="1"/>
</dbReference>
<dbReference type="EMBL" id="NIZT01000009">
    <property type="protein sequence ID" value="RBQ24162.1"/>
    <property type="molecule type" value="Genomic_DNA"/>
</dbReference>
<feature type="region of interest" description="Disordered" evidence="1">
    <location>
        <begin position="115"/>
        <end position="146"/>
    </location>
</feature>
<dbReference type="InterPro" id="IPR006283">
    <property type="entry name" value="ThiL-like"/>
</dbReference>
<dbReference type="InterPro" id="IPR009186">
    <property type="entry name" value="Ni_metllenz_mat"/>
</dbReference>